<keyword evidence="2" id="KW-0238">DNA-binding</keyword>
<dbReference type="RefSeq" id="WP_051682717.1">
    <property type="nucleotide sequence ID" value="NZ_CAMETI010000010.1"/>
</dbReference>
<dbReference type="Pfam" id="PF07729">
    <property type="entry name" value="FCD"/>
    <property type="match status" value="1"/>
</dbReference>
<dbReference type="GO" id="GO:0003677">
    <property type="term" value="F:DNA binding"/>
    <property type="evidence" value="ECO:0007669"/>
    <property type="project" value="UniProtKB-KW"/>
</dbReference>
<dbReference type="PANTHER" id="PTHR43537">
    <property type="entry name" value="TRANSCRIPTIONAL REGULATOR, GNTR FAMILY"/>
    <property type="match status" value="1"/>
</dbReference>
<organism evidence="5 6">
    <name type="scientific">Synergistes jonesii</name>
    <dbReference type="NCBI Taxonomy" id="2754"/>
    <lineage>
        <taxon>Bacteria</taxon>
        <taxon>Thermotogati</taxon>
        <taxon>Synergistota</taxon>
        <taxon>Synergistia</taxon>
        <taxon>Synergistales</taxon>
        <taxon>Synergistaceae</taxon>
        <taxon>Synergistes</taxon>
    </lineage>
</organism>
<gene>
    <name evidence="5" type="ORF">EH55_04530</name>
</gene>
<dbReference type="InterPro" id="IPR000524">
    <property type="entry name" value="Tscrpt_reg_HTH_GntR"/>
</dbReference>
<dbReference type="GeneID" id="90983570"/>
<name>A0A073IR67_9BACT</name>
<feature type="domain" description="HTH gntR-type" evidence="4">
    <location>
        <begin position="7"/>
        <end position="74"/>
    </location>
</feature>
<keyword evidence="3" id="KW-0804">Transcription</keyword>
<dbReference type="InterPro" id="IPR036388">
    <property type="entry name" value="WH-like_DNA-bd_sf"/>
</dbReference>
<dbReference type="InterPro" id="IPR011711">
    <property type="entry name" value="GntR_C"/>
</dbReference>
<keyword evidence="6" id="KW-1185">Reference proteome</keyword>
<dbReference type="OrthoDB" id="154206at2"/>
<evidence type="ECO:0000256" key="3">
    <source>
        <dbReference type="ARBA" id="ARBA00023163"/>
    </source>
</evidence>
<dbReference type="STRING" id="2754.EH55_04530"/>
<dbReference type="eggNOG" id="COG1802">
    <property type="taxonomic scope" value="Bacteria"/>
</dbReference>
<proteinExistence type="predicted"/>
<dbReference type="GO" id="GO:0003700">
    <property type="term" value="F:DNA-binding transcription factor activity"/>
    <property type="evidence" value="ECO:0007669"/>
    <property type="project" value="InterPro"/>
</dbReference>
<dbReference type="EMBL" id="JMKI01000031">
    <property type="protein sequence ID" value="KEJ92274.1"/>
    <property type="molecule type" value="Genomic_DNA"/>
</dbReference>
<sequence>MRSNKDRASWMKAYRWIAEKIDSGELKMGETLPETFLAEEIGVSRTPVREALRMLEQDGYVKIVPSKGAFVSEISMEDVHEICEIRKLLEPFAALTAAKRIPGGEIAEMSEEWELFAKAAKKKGALDSSSIADSDLKLHFTVAKYATNKRIGEILMNYHVQIKRFQHLSVQSLADIQNSIKQHLAIIECMKRRNPEELRSCLYEHIVNSEGYIIRDYFLHHGSSAQSAKDEI</sequence>
<keyword evidence="1" id="KW-0805">Transcription regulation</keyword>
<protein>
    <recommendedName>
        <fullName evidence="4">HTH gntR-type domain-containing protein</fullName>
    </recommendedName>
</protein>
<reference evidence="5 6" key="1">
    <citation type="submission" date="2014-04" db="EMBL/GenBank/DDBJ databases">
        <title>Draft Genome Sequence of Synergistes jonesii.</title>
        <authorList>
            <person name="Coil D.A."/>
            <person name="Eisen J.A."/>
            <person name="Holland-Moritz H.E."/>
        </authorList>
    </citation>
    <scope>NUCLEOTIDE SEQUENCE [LARGE SCALE GENOMIC DNA]</scope>
    <source>
        <strain evidence="5 6">78-1</strain>
    </source>
</reference>
<dbReference type="PROSITE" id="PS50949">
    <property type="entry name" value="HTH_GNTR"/>
    <property type="match status" value="1"/>
</dbReference>
<dbReference type="Gene3D" id="1.10.10.10">
    <property type="entry name" value="Winged helix-like DNA-binding domain superfamily/Winged helix DNA-binding domain"/>
    <property type="match status" value="1"/>
</dbReference>
<comment type="caution">
    <text evidence="5">The sequence shown here is derived from an EMBL/GenBank/DDBJ whole genome shotgun (WGS) entry which is preliminary data.</text>
</comment>
<dbReference type="AlphaFoldDB" id="A0A073IR67"/>
<dbReference type="SMART" id="SM00345">
    <property type="entry name" value="HTH_GNTR"/>
    <property type="match status" value="1"/>
</dbReference>
<evidence type="ECO:0000313" key="5">
    <source>
        <dbReference type="EMBL" id="KEJ92274.1"/>
    </source>
</evidence>
<evidence type="ECO:0000256" key="2">
    <source>
        <dbReference type="ARBA" id="ARBA00023125"/>
    </source>
</evidence>
<dbReference type="PRINTS" id="PR00035">
    <property type="entry name" value="HTHGNTR"/>
</dbReference>
<dbReference type="InterPro" id="IPR008920">
    <property type="entry name" value="TF_FadR/GntR_C"/>
</dbReference>
<dbReference type="Gene3D" id="1.20.120.530">
    <property type="entry name" value="GntR ligand-binding domain-like"/>
    <property type="match status" value="1"/>
</dbReference>
<dbReference type="Pfam" id="PF00392">
    <property type="entry name" value="GntR"/>
    <property type="match status" value="1"/>
</dbReference>
<evidence type="ECO:0000313" key="6">
    <source>
        <dbReference type="Proteomes" id="UP000027665"/>
    </source>
</evidence>
<accession>A0A073IR67</accession>
<dbReference type="InterPro" id="IPR036390">
    <property type="entry name" value="WH_DNA-bd_sf"/>
</dbReference>
<dbReference type="SUPFAM" id="SSF46785">
    <property type="entry name" value="Winged helix' DNA-binding domain"/>
    <property type="match status" value="1"/>
</dbReference>
<evidence type="ECO:0000256" key="1">
    <source>
        <dbReference type="ARBA" id="ARBA00023015"/>
    </source>
</evidence>
<dbReference type="CDD" id="cd07377">
    <property type="entry name" value="WHTH_GntR"/>
    <property type="match status" value="1"/>
</dbReference>
<evidence type="ECO:0000259" key="4">
    <source>
        <dbReference type="PROSITE" id="PS50949"/>
    </source>
</evidence>
<dbReference type="SMART" id="SM00895">
    <property type="entry name" value="FCD"/>
    <property type="match status" value="1"/>
</dbReference>
<dbReference type="SUPFAM" id="SSF48008">
    <property type="entry name" value="GntR ligand-binding domain-like"/>
    <property type="match status" value="1"/>
</dbReference>
<dbReference type="PANTHER" id="PTHR43537:SF24">
    <property type="entry name" value="GLUCONATE OPERON TRANSCRIPTIONAL REPRESSOR"/>
    <property type="match status" value="1"/>
</dbReference>
<dbReference type="Proteomes" id="UP000027665">
    <property type="component" value="Unassembled WGS sequence"/>
</dbReference>